<feature type="transmembrane region" description="Helical" evidence="1">
    <location>
        <begin position="213"/>
        <end position="238"/>
    </location>
</feature>
<feature type="domain" description="Cytochrome b/b6 N-terminal region profile" evidence="2">
    <location>
        <begin position="1"/>
        <end position="202"/>
    </location>
</feature>
<keyword evidence="1" id="KW-0472">Membrane</keyword>
<dbReference type="InterPro" id="IPR027387">
    <property type="entry name" value="Cytb/b6-like_sf"/>
</dbReference>
<dbReference type="InterPro" id="IPR005797">
    <property type="entry name" value="Cyt_b/b6_N"/>
</dbReference>
<dbReference type="Proteomes" id="UP000287502">
    <property type="component" value="Chromosome"/>
</dbReference>
<dbReference type="Pfam" id="PF13631">
    <property type="entry name" value="Cytochrom_B_N_2"/>
    <property type="match status" value="1"/>
</dbReference>
<keyword evidence="1" id="KW-1133">Transmembrane helix</keyword>
<keyword evidence="1" id="KW-0812">Transmembrane</keyword>
<feature type="transmembrane region" description="Helical" evidence="1">
    <location>
        <begin position="74"/>
        <end position="95"/>
    </location>
</feature>
<dbReference type="PANTHER" id="PTHR19271">
    <property type="entry name" value="CYTOCHROME B"/>
    <property type="match status" value="1"/>
</dbReference>
<dbReference type="GO" id="GO:0016491">
    <property type="term" value="F:oxidoreductase activity"/>
    <property type="evidence" value="ECO:0007669"/>
    <property type="project" value="InterPro"/>
</dbReference>
<dbReference type="EMBL" id="CP035108">
    <property type="protein sequence ID" value="QAR33976.1"/>
    <property type="molecule type" value="Genomic_DNA"/>
</dbReference>
<dbReference type="Gene3D" id="1.20.810.10">
    <property type="entry name" value="Cytochrome Bc1 Complex, Chain C"/>
    <property type="match status" value="1"/>
</dbReference>
<organism evidence="3 4">
    <name type="scientific">Geovibrio thiophilus</name>
    <dbReference type="NCBI Taxonomy" id="139438"/>
    <lineage>
        <taxon>Bacteria</taxon>
        <taxon>Pseudomonadati</taxon>
        <taxon>Deferribacterota</taxon>
        <taxon>Deferribacteres</taxon>
        <taxon>Deferribacterales</taxon>
        <taxon>Geovibrionaceae</taxon>
        <taxon>Geovibrio</taxon>
    </lineage>
</organism>
<keyword evidence="4" id="KW-1185">Reference proteome</keyword>
<accession>A0A410K0K4</accession>
<name>A0A410K0K4_9BACT</name>
<evidence type="ECO:0000259" key="2">
    <source>
        <dbReference type="PROSITE" id="PS51002"/>
    </source>
</evidence>
<feature type="transmembrane region" description="Helical" evidence="1">
    <location>
        <begin position="167"/>
        <end position="192"/>
    </location>
</feature>
<protein>
    <submittedName>
        <fullName evidence="3">DUF4405 domain-containing protein</fullName>
    </submittedName>
</protein>
<dbReference type="SUPFAM" id="SSF81648">
    <property type="entry name" value="a domain/subunit of cytochrome bc1 complex (Ubiquinol-cytochrome c reductase)"/>
    <property type="match status" value="1"/>
</dbReference>
<dbReference type="InterPro" id="IPR036150">
    <property type="entry name" value="Cyt_b/b6_C_sf"/>
</dbReference>
<gene>
    <name evidence="3" type="ORF">EP073_11340</name>
</gene>
<dbReference type="PANTHER" id="PTHR19271:SF16">
    <property type="entry name" value="CYTOCHROME B"/>
    <property type="match status" value="1"/>
</dbReference>
<dbReference type="RefSeq" id="WP_128467261.1">
    <property type="nucleotide sequence ID" value="NZ_CP035108.1"/>
</dbReference>
<evidence type="ECO:0000256" key="1">
    <source>
        <dbReference type="SAM" id="Phobius"/>
    </source>
</evidence>
<dbReference type="PROSITE" id="PS51002">
    <property type="entry name" value="CYTB_NTER"/>
    <property type="match status" value="1"/>
</dbReference>
<proteinExistence type="predicted"/>
<dbReference type="GO" id="GO:0022904">
    <property type="term" value="P:respiratory electron transport chain"/>
    <property type="evidence" value="ECO:0007669"/>
    <property type="project" value="InterPro"/>
</dbReference>
<evidence type="ECO:0000313" key="4">
    <source>
        <dbReference type="Proteomes" id="UP000287502"/>
    </source>
</evidence>
<feature type="transmembrane region" description="Helical" evidence="1">
    <location>
        <begin position="107"/>
        <end position="126"/>
    </location>
</feature>
<dbReference type="SUPFAM" id="SSF81342">
    <property type="entry name" value="Transmembrane di-heme cytochromes"/>
    <property type="match status" value="1"/>
</dbReference>
<dbReference type="OrthoDB" id="9804503at2"/>
<evidence type="ECO:0000313" key="3">
    <source>
        <dbReference type="EMBL" id="QAR33976.1"/>
    </source>
</evidence>
<sequence length="341" mass="38571">MIKRYLIHLYPKTFSRAAVNGTLLMGGLITALFLSLCVTGVLLLFYYSPEASSAYSSIIYLEEKVFGGRFIRALHLWSSHILLITIALHMVRTIFTGTYTVRASNWKLGYILFGLMVFEAYTGVLLPMDQLSYWATKTGMELVNILPFGEYIRKLLTPDDVGGRLTLIRFFAMHIALIPLVCVFLISAHLYNVRRDGGLHPKSDTAKTKSDPFLFNLTWFIAAAAVTVPAVLAVVSGAPLEEPADPALPPNPAKSAWFLLWIQEIVSWKAWLFNPFAVLFVLYFFLPDFRRKYQPETSEWFSKNDASVWGLTLFLCAAVLVLTAVAMFFRGENWSLVPFYF</sequence>
<dbReference type="InterPro" id="IPR016174">
    <property type="entry name" value="Di-haem_cyt_TM"/>
</dbReference>
<feature type="transmembrane region" description="Helical" evidence="1">
    <location>
        <begin position="258"/>
        <end position="286"/>
    </location>
</feature>
<dbReference type="AlphaFoldDB" id="A0A410K0K4"/>
<feature type="transmembrane region" description="Helical" evidence="1">
    <location>
        <begin position="21"/>
        <end position="47"/>
    </location>
</feature>
<reference evidence="3 4" key="1">
    <citation type="submission" date="2019-01" db="EMBL/GenBank/DDBJ databases">
        <title>Geovibrio thiophilus DSM 11263, complete genome.</title>
        <authorList>
            <person name="Spring S."/>
            <person name="Bunk B."/>
            <person name="Sproer C."/>
        </authorList>
    </citation>
    <scope>NUCLEOTIDE SEQUENCE [LARGE SCALE GENOMIC DNA]</scope>
    <source>
        <strain evidence="3 4">DSM 11263</strain>
    </source>
</reference>
<dbReference type="KEGG" id="gtl:EP073_11340"/>
<dbReference type="GO" id="GO:0009055">
    <property type="term" value="F:electron transfer activity"/>
    <property type="evidence" value="ECO:0007669"/>
    <property type="project" value="InterPro"/>
</dbReference>
<dbReference type="GO" id="GO:0016020">
    <property type="term" value="C:membrane"/>
    <property type="evidence" value="ECO:0007669"/>
    <property type="project" value="InterPro"/>
</dbReference>
<feature type="transmembrane region" description="Helical" evidence="1">
    <location>
        <begin position="307"/>
        <end position="329"/>
    </location>
</feature>